<dbReference type="Proteomes" id="UP000324800">
    <property type="component" value="Unassembled WGS sequence"/>
</dbReference>
<reference evidence="1 2" key="1">
    <citation type="submission" date="2019-03" db="EMBL/GenBank/DDBJ databases">
        <title>Single cell metagenomics reveals metabolic interactions within the superorganism composed of flagellate Streblomastix strix and complex community of Bacteroidetes bacteria on its surface.</title>
        <authorList>
            <person name="Treitli S.C."/>
            <person name="Kolisko M."/>
            <person name="Husnik F."/>
            <person name="Keeling P."/>
            <person name="Hampl V."/>
        </authorList>
    </citation>
    <scope>NUCLEOTIDE SEQUENCE [LARGE SCALE GENOMIC DNA]</scope>
    <source>
        <strain evidence="1">ST1C</strain>
    </source>
</reference>
<dbReference type="SUPFAM" id="SSF47473">
    <property type="entry name" value="EF-hand"/>
    <property type="match status" value="1"/>
</dbReference>
<feature type="non-terminal residue" evidence="1">
    <location>
        <position position="273"/>
    </location>
</feature>
<dbReference type="EMBL" id="SNRW01034643">
    <property type="protein sequence ID" value="KAA6355422.1"/>
    <property type="molecule type" value="Genomic_DNA"/>
</dbReference>
<sequence>MSFNVAIQKIIQQSKLKGIRTKEFFADYDHLRSGRVSHTQFERVINVEKFTITPDEVQALIEHYIEPDGKQVNYRRFIEDVDSAFFQRELDKTTTSQITPDTRIKSPRRQLHPDEEVIFQQVMIRIQKEVQTRRMDLLPLFKDYDRLKNHHITKISFMRSIPFHLSVDEVEIICLKYTDGEERDGINYFQFVNDASDPAVKQSRASPYENTHQLEPVYQQQEQKPEPLAVMKKIQATAQRGQIRLYDFFRYFDEMHYGVILPEDFRPGLAHAK</sequence>
<dbReference type="InterPro" id="IPR011992">
    <property type="entry name" value="EF-hand-dom_pair"/>
</dbReference>
<proteinExistence type="predicted"/>
<dbReference type="PANTHER" id="PTHR20875:SF0">
    <property type="entry name" value="GH12158P"/>
    <property type="match status" value="1"/>
</dbReference>
<accession>A0A5J4TBX4</accession>
<name>A0A5J4TBX4_9EUKA</name>
<protein>
    <submittedName>
        <fullName evidence="1">Putative EF hand protein</fullName>
    </submittedName>
</protein>
<gene>
    <name evidence="1" type="ORF">EZS28_049051</name>
</gene>
<dbReference type="AlphaFoldDB" id="A0A5J4TBX4"/>
<organism evidence="1 2">
    <name type="scientific">Streblomastix strix</name>
    <dbReference type="NCBI Taxonomy" id="222440"/>
    <lineage>
        <taxon>Eukaryota</taxon>
        <taxon>Metamonada</taxon>
        <taxon>Preaxostyla</taxon>
        <taxon>Oxymonadida</taxon>
        <taxon>Streblomastigidae</taxon>
        <taxon>Streblomastix</taxon>
    </lineage>
</organism>
<evidence type="ECO:0000313" key="2">
    <source>
        <dbReference type="Proteomes" id="UP000324800"/>
    </source>
</evidence>
<evidence type="ECO:0000313" key="1">
    <source>
        <dbReference type="EMBL" id="KAA6355422.1"/>
    </source>
</evidence>
<dbReference type="Gene3D" id="1.10.238.10">
    <property type="entry name" value="EF-hand"/>
    <property type="match status" value="1"/>
</dbReference>
<dbReference type="OrthoDB" id="272072at2759"/>
<comment type="caution">
    <text evidence="1">The sequence shown here is derived from an EMBL/GenBank/DDBJ whole genome shotgun (WGS) entry which is preliminary data.</text>
</comment>
<dbReference type="InterPro" id="IPR052603">
    <property type="entry name" value="EFCB6"/>
</dbReference>
<dbReference type="PANTHER" id="PTHR20875">
    <property type="entry name" value="EF-HAND CALCIUM-BINDING DOMAIN-CONTAINING PROTEIN 6-RELATED"/>
    <property type="match status" value="1"/>
</dbReference>